<feature type="compositionally biased region" description="Acidic residues" evidence="6">
    <location>
        <begin position="393"/>
        <end position="417"/>
    </location>
</feature>
<evidence type="ECO:0000313" key="9">
    <source>
        <dbReference type="Proteomes" id="UP000078348"/>
    </source>
</evidence>
<dbReference type="Gene3D" id="1.25.40.180">
    <property type="match status" value="1"/>
</dbReference>
<feature type="compositionally biased region" description="Low complexity" evidence="6">
    <location>
        <begin position="13"/>
        <end position="36"/>
    </location>
</feature>
<evidence type="ECO:0000313" key="8">
    <source>
        <dbReference type="EMBL" id="OAO13523.1"/>
    </source>
</evidence>
<dbReference type="SMART" id="SM00544">
    <property type="entry name" value="MA3"/>
    <property type="match status" value="1"/>
</dbReference>
<dbReference type="Pfam" id="PF02847">
    <property type="entry name" value="MA3"/>
    <property type="match status" value="1"/>
</dbReference>
<dbReference type="PROSITE" id="PS51366">
    <property type="entry name" value="MI"/>
    <property type="match status" value="1"/>
</dbReference>
<dbReference type="SUPFAM" id="SSF48371">
    <property type="entry name" value="ARM repeat"/>
    <property type="match status" value="1"/>
</dbReference>
<evidence type="ECO:0000259" key="7">
    <source>
        <dbReference type="PROSITE" id="PS51366"/>
    </source>
</evidence>
<accession>A0A196S923</accession>
<feature type="domain" description="MI" evidence="7">
    <location>
        <begin position="437"/>
        <end position="553"/>
    </location>
</feature>
<feature type="compositionally biased region" description="Basic and acidic residues" evidence="6">
    <location>
        <begin position="40"/>
        <end position="78"/>
    </location>
</feature>
<dbReference type="Pfam" id="PF02854">
    <property type="entry name" value="MIF4G"/>
    <property type="match status" value="1"/>
</dbReference>
<evidence type="ECO:0000256" key="5">
    <source>
        <dbReference type="ARBA" id="ARBA00023242"/>
    </source>
</evidence>
<comment type="subcellular location">
    <subcellularLocation>
        <location evidence="1">Nucleus</location>
    </subcellularLocation>
</comment>
<dbReference type="STRING" id="478820.A0A196S923"/>
<evidence type="ECO:0000256" key="1">
    <source>
        <dbReference type="ARBA" id="ARBA00004123"/>
    </source>
</evidence>
<keyword evidence="4" id="KW-0508">mRNA splicing</keyword>
<comment type="similarity">
    <text evidence="2">Belongs to the CWC22 family.</text>
</comment>
<dbReference type="InterPro" id="IPR016024">
    <property type="entry name" value="ARM-type_fold"/>
</dbReference>
<comment type="caution">
    <text evidence="8">The sequence shown here is derived from an EMBL/GenBank/DDBJ whole genome shotgun (WGS) entry which is preliminary data.</text>
</comment>
<dbReference type="InterPro" id="IPR003891">
    <property type="entry name" value="Initiation_fac_eIF4g_MI"/>
</dbReference>
<protein>
    <submittedName>
        <fullName evidence="8">Pre-mRNA-splicing factor CWC22</fullName>
    </submittedName>
</protein>
<evidence type="ECO:0000256" key="3">
    <source>
        <dbReference type="ARBA" id="ARBA00022664"/>
    </source>
</evidence>
<feature type="compositionally biased region" description="Basic and acidic residues" evidence="6">
    <location>
        <begin position="87"/>
        <end position="100"/>
    </location>
</feature>
<gene>
    <name evidence="8" type="ORF">AV274_4790</name>
</gene>
<dbReference type="EMBL" id="LXWW01000374">
    <property type="protein sequence ID" value="OAO13523.1"/>
    <property type="molecule type" value="Genomic_DNA"/>
</dbReference>
<keyword evidence="5" id="KW-0539">Nucleus</keyword>
<dbReference type="OrthoDB" id="1924287at2759"/>
<dbReference type="GO" id="GO:0071013">
    <property type="term" value="C:catalytic step 2 spliceosome"/>
    <property type="evidence" value="ECO:0007669"/>
    <property type="project" value="TreeGrafter"/>
</dbReference>
<keyword evidence="3" id="KW-0507">mRNA processing</keyword>
<dbReference type="GO" id="GO:0000398">
    <property type="term" value="P:mRNA splicing, via spliceosome"/>
    <property type="evidence" value="ECO:0007669"/>
    <property type="project" value="TreeGrafter"/>
</dbReference>
<dbReference type="InterPro" id="IPR003890">
    <property type="entry name" value="MIF4G-like_typ-3"/>
</dbReference>
<proteinExistence type="inferred from homology"/>
<evidence type="ECO:0000256" key="4">
    <source>
        <dbReference type="ARBA" id="ARBA00023187"/>
    </source>
</evidence>
<feature type="region of interest" description="Disordered" evidence="6">
    <location>
        <begin position="390"/>
        <end position="422"/>
    </location>
</feature>
<dbReference type="PANTHER" id="PTHR18034:SF3">
    <property type="entry name" value="PRE-MRNA-SPLICING FACTOR CWC22 HOMOLOG"/>
    <property type="match status" value="1"/>
</dbReference>
<evidence type="ECO:0000256" key="2">
    <source>
        <dbReference type="ARBA" id="ARBA00006856"/>
    </source>
</evidence>
<sequence>MGRRNKSEEYSDYSDSYSDYSYSYGSYSDYSYSYSDSDSDDHKKDRKDNRSRSRSERKEKRESRSKDEQKETKKEESRKRSRSHSPRKSEKSAKQEEQKVEAPTLITPEVNNSRAGGVYIPPFKLARMQTNTDDKSSPAYQRQTWEALRKSLNGIINKVNVVNIGNIIPELFQENLIRGRGLFCRALMKAQLTSPGFTHVYAALVAIVNTKLPEVGELLLKRVVFQFRRAFKRNDKLVAVSLARFIAHLVNQQVASELLVLQLIFLLLEHPTNDSVEIAVNVTKECGQYLSEECSEGLNQVFDAFRHILHEGEIEKRTQYVIEQLFAVRRTNFEEYPRMAPELDLVEDGDQITHRVSLDDVIDKQEHLDVFHVDENFVENEATWNKIKATILGEEESESEESEEESEEEEEDSEEDEEKKMEKELLIEDQTGQDTANLRRTIYLVITSSLGFEECTHKLLKLSLREGQEIEVCNMLIETCNHETWMNQFYPNVAQRLCMLEKKWQDAFCQCFVDQFERIHQLATPRIKINAMFFGYLLSVDCLPWDLLSIIHLTENDTTSSSRIFIKELLLKMSNLLGLKELNARFQAPELRSELVGMFPRDNSNDVRFAINFYTSIGLGGLTEELRKTLEALRARKAKQ</sequence>
<dbReference type="GO" id="GO:0003723">
    <property type="term" value="F:RNA binding"/>
    <property type="evidence" value="ECO:0007669"/>
    <property type="project" value="InterPro"/>
</dbReference>
<dbReference type="AlphaFoldDB" id="A0A196S923"/>
<reference evidence="8 9" key="1">
    <citation type="submission" date="2016-05" db="EMBL/GenBank/DDBJ databases">
        <title>Nuclear genome of Blastocystis sp. subtype 1 NandII.</title>
        <authorList>
            <person name="Gentekaki E."/>
            <person name="Curtis B."/>
            <person name="Stairs C."/>
            <person name="Eme L."/>
            <person name="Herman E."/>
            <person name="Klimes V."/>
            <person name="Arias M.C."/>
            <person name="Elias M."/>
            <person name="Hilliou F."/>
            <person name="Klute M."/>
            <person name="Malik S.-B."/>
            <person name="Pightling A."/>
            <person name="Rachubinski R."/>
            <person name="Salas D."/>
            <person name="Schlacht A."/>
            <person name="Suga H."/>
            <person name="Archibald J."/>
            <person name="Ball S.G."/>
            <person name="Clark G."/>
            <person name="Dacks J."/>
            <person name="Van Der Giezen M."/>
            <person name="Tsaousis A."/>
            <person name="Roger A."/>
        </authorList>
    </citation>
    <scope>NUCLEOTIDE SEQUENCE [LARGE SCALE GENOMIC DNA]</scope>
    <source>
        <strain evidence="9">ATCC 50177 / NandII</strain>
    </source>
</reference>
<dbReference type="SMART" id="SM00543">
    <property type="entry name" value="MIF4G"/>
    <property type="match status" value="1"/>
</dbReference>
<dbReference type="PANTHER" id="PTHR18034">
    <property type="entry name" value="CELL CYCLE CONTROL PROTEIN CWF22-RELATED"/>
    <property type="match status" value="1"/>
</dbReference>
<dbReference type="FunFam" id="1.25.40.180:FF:000004">
    <property type="entry name" value="pre-mRNA-splicing factor CWC22 homolog"/>
    <property type="match status" value="1"/>
</dbReference>
<name>A0A196S923_BLAHN</name>
<feature type="region of interest" description="Disordered" evidence="6">
    <location>
        <begin position="1"/>
        <end position="113"/>
    </location>
</feature>
<evidence type="ECO:0000256" key="6">
    <source>
        <dbReference type="SAM" id="MobiDB-lite"/>
    </source>
</evidence>
<dbReference type="InterPro" id="IPR050781">
    <property type="entry name" value="CWC22_splicing_factor"/>
</dbReference>
<keyword evidence="9" id="KW-1185">Reference proteome</keyword>
<dbReference type="Proteomes" id="UP000078348">
    <property type="component" value="Unassembled WGS sequence"/>
</dbReference>
<organism evidence="8 9">
    <name type="scientific">Blastocystis sp. subtype 1 (strain ATCC 50177 / NandII)</name>
    <dbReference type="NCBI Taxonomy" id="478820"/>
    <lineage>
        <taxon>Eukaryota</taxon>
        <taxon>Sar</taxon>
        <taxon>Stramenopiles</taxon>
        <taxon>Bigyra</taxon>
        <taxon>Opalozoa</taxon>
        <taxon>Opalinata</taxon>
        <taxon>Blastocystidae</taxon>
        <taxon>Blastocystis</taxon>
    </lineage>
</organism>